<name>A0AAC9IX41_9BURK</name>
<gene>
    <name evidence="9" type="ORF">AOC25_01785</name>
</gene>
<dbReference type="PANTHER" id="PTHR22926:SF3">
    <property type="entry name" value="UNDECAPRENYL-PHOSPHATE ALPHA-N-ACETYLGLUCOSAMINYL 1-PHOSPHATE TRANSFERASE"/>
    <property type="match status" value="1"/>
</dbReference>
<keyword evidence="3 9" id="KW-0808">Transferase</keyword>
<evidence type="ECO:0000256" key="4">
    <source>
        <dbReference type="ARBA" id="ARBA00022692"/>
    </source>
</evidence>
<dbReference type="GO" id="GO:0016780">
    <property type="term" value="F:phosphotransferase activity, for other substituted phosphate groups"/>
    <property type="evidence" value="ECO:0007669"/>
    <property type="project" value="InterPro"/>
</dbReference>
<evidence type="ECO:0000313" key="10">
    <source>
        <dbReference type="Proteomes" id="UP000182060"/>
    </source>
</evidence>
<evidence type="ECO:0000256" key="3">
    <source>
        <dbReference type="ARBA" id="ARBA00022679"/>
    </source>
</evidence>
<keyword evidence="4 8" id="KW-0812">Transmembrane</keyword>
<feature type="transmembrane region" description="Helical" evidence="8">
    <location>
        <begin position="132"/>
        <end position="155"/>
    </location>
</feature>
<dbReference type="GO" id="GO:0071555">
    <property type="term" value="P:cell wall organization"/>
    <property type="evidence" value="ECO:0007669"/>
    <property type="project" value="TreeGrafter"/>
</dbReference>
<dbReference type="Proteomes" id="UP000182060">
    <property type="component" value="Chromosome"/>
</dbReference>
<feature type="transmembrane region" description="Helical" evidence="8">
    <location>
        <begin position="161"/>
        <end position="179"/>
    </location>
</feature>
<evidence type="ECO:0000256" key="7">
    <source>
        <dbReference type="PIRSR" id="PIRSR600715-1"/>
    </source>
</evidence>
<dbReference type="InterPro" id="IPR000715">
    <property type="entry name" value="Glycosyl_transferase_4"/>
</dbReference>
<keyword evidence="5 8" id="KW-1133">Transmembrane helix</keyword>
<dbReference type="RefSeq" id="WP_071538667.1">
    <property type="nucleotide sequence ID" value="NZ_CP015016.1"/>
</dbReference>
<dbReference type="GO" id="GO:0044038">
    <property type="term" value="P:cell wall macromolecule biosynthetic process"/>
    <property type="evidence" value="ECO:0007669"/>
    <property type="project" value="TreeGrafter"/>
</dbReference>
<feature type="transmembrane region" description="Helical" evidence="8">
    <location>
        <begin position="103"/>
        <end position="125"/>
    </location>
</feature>
<feature type="binding site" evidence="7">
    <location>
        <position position="216"/>
    </location>
    <ligand>
        <name>Mg(2+)</name>
        <dbReference type="ChEBI" id="CHEBI:18420"/>
    </ligand>
</feature>
<keyword evidence="6 8" id="KW-0472">Membrane</keyword>
<dbReference type="AlphaFoldDB" id="A0AAC9IX41"/>
<feature type="binding site" evidence="7">
    <location>
        <position position="156"/>
    </location>
    <ligand>
        <name>Mg(2+)</name>
        <dbReference type="ChEBI" id="CHEBI:18420"/>
    </ligand>
</feature>
<dbReference type="Pfam" id="PF00953">
    <property type="entry name" value="Glycos_transf_4"/>
    <property type="match status" value="1"/>
</dbReference>
<feature type="transmembrane region" description="Helical" evidence="8">
    <location>
        <begin position="44"/>
        <end position="67"/>
    </location>
</feature>
<evidence type="ECO:0000256" key="6">
    <source>
        <dbReference type="ARBA" id="ARBA00023136"/>
    </source>
</evidence>
<evidence type="ECO:0000256" key="8">
    <source>
        <dbReference type="SAM" id="Phobius"/>
    </source>
</evidence>
<keyword evidence="7" id="KW-0460">Magnesium</keyword>
<dbReference type="CDD" id="cd06912">
    <property type="entry name" value="GT_MraY_like"/>
    <property type="match status" value="1"/>
</dbReference>
<organism evidence="9 10">
    <name type="scientific">Polynucleobacter asymbioticus</name>
    <dbReference type="NCBI Taxonomy" id="576611"/>
    <lineage>
        <taxon>Bacteria</taxon>
        <taxon>Pseudomonadati</taxon>
        <taxon>Pseudomonadota</taxon>
        <taxon>Betaproteobacteria</taxon>
        <taxon>Burkholderiales</taxon>
        <taxon>Burkholderiaceae</taxon>
        <taxon>Polynucleobacter</taxon>
    </lineage>
</organism>
<evidence type="ECO:0000256" key="1">
    <source>
        <dbReference type="ARBA" id="ARBA00004651"/>
    </source>
</evidence>
<feature type="transmembrane region" description="Helical" evidence="8">
    <location>
        <begin position="217"/>
        <end position="235"/>
    </location>
</feature>
<dbReference type="EMBL" id="CP015017">
    <property type="protein sequence ID" value="APC00437.1"/>
    <property type="molecule type" value="Genomic_DNA"/>
</dbReference>
<evidence type="ECO:0000256" key="5">
    <source>
        <dbReference type="ARBA" id="ARBA00022989"/>
    </source>
</evidence>
<feature type="transmembrane region" description="Helical" evidence="8">
    <location>
        <begin position="186"/>
        <end position="205"/>
    </location>
</feature>
<dbReference type="GO" id="GO:0005886">
    <property type="term" value="C:plasma membrane"/>
    <property type="evidence" value="ECO:0007669"/>
    <property type="project" value="UniProtKB-SubCell"/>
</dbReference>
<keyword evidence="2" id="KW-1003">Cell membrane</keyword>
<sequence length="364" mass="40811">MQALILSFIASALVSFLIVRYEHLHARYSGDHDLSGVQKFHVHIAPRIGGIAVLIGIFVGLSSRLWIDQAVWKLAMWVLIAALPAFGAGLIEDFTKAVSVRMRLLATFLSALIAGYVLDAWIVNVQIPGLDWLLSIPVIAIMFTCFAVAGLSNAFNLIDGYNGLVSGVGIIILLAIAYVGFCVHDYLIMACSFAGIGALVGFLLWNYPRGLLFLGDGGAYLLGFWIAELSILLVTRNPQVSKWFPVLVCIYPIFETLFTIYRRLVLKQVSAGRPDSVHLHQIIFRRLVRWSVGTKESQQITLRNSLTSIYLWLLCALAVIPAALFWNYHWVLKGFVVLFAISYVWLYRMLVKFKTPRYLIMRNP</sequence>
<protein>
    <submittedName>
        <fullName evidence="9">Glycosyl transferase</fullName>
    </submittedName>
</protein>
<dbReference type="GO" id="GO:0046872">
    <property type="term" value="F:metal ion binding"/>
    <property type="evidence" value="ECO:0007669"/>
    <property type="project" value="UniProtKB-KW"/>
</dbReference>
<proteinExistence type="predicted"/>
<evidence type="ECO:0000256" key="2">
    <source>
        <dbReference type="ARBA" id="ARBA00022475"/>
    </source>
</evidence>
<feature type="transmembrane region" description="Helical" evidence="8">
    <location>
        <begin position="74"/>
        <end position="91"/>
    </location>
</feature>
<evidence type="ECO:0000313" key="9">
    <source>
        <dbReference type="EMBL" id="APC00437.1"/>
    </source>
</evidence>
<comment type="cofactor">
    <cofactor evidence="7">
        <name>Mg(2+)</name>
        <dbReference type="ChEBI" id="CHEBI:18420"/>
    </cofactor>
</comment>
<dbReference type="GO" id="GO:0009103">
    <property type="term" value="P:lipopolysaccharide biosynthetic process"/>
    <property type="evidence" value="ECO:0007669"/>
    <property type="project" value="TreeGrafter"/>
</dbReference>
<keyword evidence="7" id="KW-0479">Metal-binding</keyword>
<comment type="subcellular location">
    <subcellularLocation>
        <location evidence="1">Cell membrane</location>
        <topology evidence="1">Multi-pass membrane protein</topology>
    </subcellularLocation>
</comment>
<feature type="transmembrane region" description="Helical" evidence="8">
    <location>
        <begin position="309"/>
        <end position="328"/>
    </location>
</feature>
<reference evidence="9" key="1">
    <citation type="journal article" date="2017" name="Appl. Environ. Microbiol.">
        <title>Microdiversification of a pelagic Polynucleobacter species is mainly driven by acquisition of genomic islands from a partially interspecific gene pool.</title>
        <authorList>
            <person name="Hoetzinger M."/>
            <person name="Hahn M.W."/>
            <person name="Jezberova J."/>
            <person name="Schmidt J."/>
            <person name="Koll U."/>
        </authorList>
    </citation>
    <scope>NUCLEOTIDE SEQUENCE</scope>
    <source>
        <strain evidence="9">MWH-RechtKol4</strain>
    </source>
</reference>
<accession>A0AAC9IX41</accession>
<feature type="transmembrane region" description="Helical" evidence="8">
    <location>
        <begin position="334"/>
        <end position="351"/>
    </location>
</feature>
<dbReference type="PANTHER" id="PTHR22926">
    <property type="entry name" value="PHOSPHO-N-ACETYLMURAMOYL-PENTAPEPTIDE-TRANSFERASE"/>
    <property type="match status" value="1"/>
</dbReference>